<dbReference type="Proteomes" id="UP000515312">
    <property type="component" value="Chromosome"/>
</dbReference>
<gene>
    <name evidence="2" type="ORF">H7849_15350</name>
</gene>
<reference evidence="2 3" key="1">
    <citation type="submission" date="2020-08" db="EMBL/GenBank/DDBJ databases">
        <title>Edaphobacter telluris sp. nov. and Acidobacterium dinghuensis sp. nov., two acidobacteria isolated from forest soil.</title>
        <authorList>
            <person name="Fu J."/>
            <person name="Qiu L."/>
        </authorList>
    </citation>
    <scope>NUCLEOTIDE SEQUENCE [LARGE SCALE GENOMIC DNA]</scope>
    <source>
        <strain evidence="2">4Y35</strain>
    </source>
</reference>
<keyword evidence="3" id="KW-1185">Reference proteome</keyword>
<name>A0A7G8BD98_9BACT</name>
<proteinExistence type="predicted"/>
<feature type="compositionally biased region" description="Low complexity" evidence="1">
    <location>
        <begin position="141"/>
        <end position="163"/>
    </location>
</feature>
<dbReference type="RefSeq" id="WP_186740459.1">
    <property type="nucleotide sequence ID" value="NZ_CP060394.1"/>
</dbReference>
<protein>
    <submittedName>
        <fullName evidence="2">Uncharacterized protein</fullName>
    </submittedName>
</protein>
<evidence type="ECO:0000313" key="3">
    <source>
        <dbReference type="Proteomes" id="UP000515312"/>
    </source>
</evidence>
<sequence>MLSLCLATIGCTSSLSKHSAALSTATAPVVDQAATAYRTAQALHDLRVDYDAIPEFEAAQPVYNPRNIQPLMSDKDIQVRLAVLEAFKCYVQSIVAITNGTDSKELDAASKSVGDSLSDLGNSLAPAIESTLGVATAAASTTETTITTTTGNTTSTTSSTSSSPAPPITPEIRNSVSVAVNALGQFLVSRKIKKELPGKVKDMDPHVETLCKLLEQDINTLQSQEQRDYNRIINQQTLFIRETTTLDPQQRRAQIMKLPRTVRQQRASDEQLTDLRASLVRLALTHHALAADAQGNNSESLKGKLADLEAAGDNLGKFYSSLPSQ</sequence>
<feature type="region of interest" description="Disordered" evidence="1">
    <location>
        <begin position="141"/>
        <end position="170"/>
    </location>
</feature>
<organism evidence="2 3">
    <name type="scientific">Alloacidobacterium dinghuense</name>
    <dbReference type="NCBI Taxonomy" id="2763107"/>
    <lineage>
        <taxon>Bacteria</taxon>
        <taxon>Pseudomonadati</taxon>
        <taxon>Acidobacteriota</taxon>
        <taxon>Terriglobia</taxon>
        <taxon>Terriglobales</taxon>
        <taxon>Acidobacteriaceae</taxon>
        <taxon>Alloacidobacterium</taxon>
    </lineage>
</organism>
<accession>A0A7G8BD98</accession>
<evidence type="ECO:0000313" key="2">
    <source>
        <dbReference type="EMBL" id="QNI30518.1"/>
    </source>
</evidence>
<dbReference type="AlphaFoldDB" id="A0A7G8BD98"/>
<evidence type="ECO:0000256" key="1">
    <source>
        <dbReference type="SAM" id="MobiDB-lite"/>
    </source>
</evidence>
<dbReference type="KEGG" id="adin:H7849_15350"/>
<dbReference type="EMBL" id="CP060394">
    <property type="protein sequence ID" value="QNI30518.1"/>
    <property type="molecule type" value="Genomic_DNA"/>
</dbReference>